<keyword evidence="1" id="KW-1133">Transmembrane helix</keyword>
<keyword evidence="1" id="KW-0472">Membrane</keyword>
<feature type="transmembrane region" description="Helical" evidence="1">
    <location>
        <begin position="6"/>
        <end position="25"/>
    </location>
</feature>
<gene>
    <name evidence="2" type="ORF">M422DRAFT_179246</name>
</gene>
<dbReference type="EMBL" id="KN837176">
    <property type="protein sequence ID" value="KIJ36588.1"/>
    <property type="molecule type" value="Genomic_DNA"/>
</dbReference>
<organism evidence="2 3">
    <name type="scientific">Sphaerobolus stellatus (strain SS14)</name>
    <dbReference type="NCBI Taxonomy" id="990650"/>
    <lineage>
        <taxon>Eukaryota</taxon>
        <taxon>Fungi</taxon>
        <taxon>Dikarya</taxon>
        <taxon>Basidiomycota</taxon>
        <taxon>Agaricomycotina</taxon>
        <taxon>Agaricomycetes</taxon>
        <taxon>Phallomycetidae</taxon>
        <taxon>Geastrales</taxon>
        <taxon>Sphaerobolaceae</taxon>
        <taxon>Sphaerobolus</taxon>
    </lineage>
</organism>
<reference evidence="2 3" key="1">
    <citation type="submission" date="2014-06" db="EMBL/GenBank/DDBJ databases">
        <title>Evolutionary Origins and Diversification of the Mycorrhizal Mutualists.</title>
        <authorList>
            <consortium name="DOE Joint Genome Institute"/>
            <consortium name="Mycorrhizal Genomics Consortium"/>
            <person name="Kohler A."/>
            <person name="Kuo A."/>
            <person name="Nagy L.G."/>
            <person name="Floudas D."/>
            <person name="Copeland A."/>
            <person name="Barry K.W."/>
            <person name="Cichocki N."/>
            <person name="Veneault-Fourrey C."/>
            <person name="LaButti K."/>
            <person name="Lindquist E.A."/>
            <person name="Lipzen A."/>
            <person name="Lundell T."/>
            <person name="Morin E."/>
            <person name="Murat C."/>
            <person name="Riley R."/>
            <person name="Ohm R."/>
            <person name="Sun H."/>
            <person name="Tunlid A."/>
            <person name="Henrissat B."/>
            <person name="Grigoriev I.V."/>
            <person name="Hibbett D.S."/>
            <person name="Martin F."/>
        </authorList>
    </citation>
    <scope>NUCLEOTIDE SEQUENCE [LARGE SCALE GENOMIC DNA]</scope>
    <source>
        <strain evidence="2 3">SS14</strain>
    </source>
</reference>
<evidence type="ECO:0000256" key="1">
    <source>
        <dbReference type="SAM" id="Phobius"/>
    </source>
</evidence>
<keyword evidence="1" id="KW-0812">Transmembrane</keyword>
<evidence type="ECO:0000313" key="3">
    <source>
        <dbReference type="Proteomes" id="UP000054279"/>
    </source>
</evidence>
<dbReference type="Proteomes" id="UP000054279">
    <property type="component" value="Unassembled WGS sequence"/>
</dbReference>
<keyword evidence="3" id="KW-1185">Reference proteome</keyword>
<name>A0A0C9U1C7_SPHS4</name>
<evidence type="ECO:0000313" key="2">
    <source>
        <dbReference type="EMBL" id="KIJ36588.1"/>
    </source>
</evidence>
<protein>
    <submittedName>
        <fullName evidence="2">Uncharacterized protein</fullName>
    </submittedName>
</protein>
<accession>A0A0C9U1C7</accession>
<dbReference type="OrthoDB" id="3053835at2759"/>
<proteinExistence type="predicted"/>
<dbReference type="AlphaFoldDB" id="A0A0C9U1C7"/>
<dbReference type="HOGENOM" id="CLU_046025_16_2_1"/>
<sequence length="94" mass="10438">LLGYLFNWGLYGVLTVQVYLYYIGFPKDRLAAKLMVGGIIVIETLQTLLVTHDVFNAYAKGFGNLDKLNDAQLEWLATPIISGIGTSYPSVFPH</sequence>
<feature type="non-terminal residue" evidence="2">
    <location>
        <position position="94"/>
    </location>
</feature>